<reference evidence="2" key="1">
    <citation type="journal article" date="2023" name="Commun. Biol.">
        <title>Genome analysis of Parmales, the sister group of diatoms, reveals the evolutionary specialization of diatoms from phago-mixotrophs to photoautotrophs.</title>
        <authorList>
            <person name="Ban H."/>
            <person name="Sato S."/>
            <person name="Yoshikawa S."/>
            <person name="Yamada K."/>
            <person name="Nakamura Y."/>
            <person name="Ichinomiya M."/>
            <person name="Sato N."/>
            <person name="Blanc-Mathieu R."/>
            <person name="Endo H."/>
            <person name="Kuwata A."/>
            <person name="Ogata H."/>
        </authorList>
    </citation>
    <scope>NUCLEOTIDE SEQUENCE [LARGE SCALE GENOMIC DNA]</scope>
</reference>
<evidence type="ECO:0000313" key="2">
    <source>
        <dbReference type="Proteomes" id="UP001162640"/>
    </source>
</evidence>
<protein>
    <submittedName>
        <fullName evidence="1">Uncharacterized protein</fullName>
    </submittedName>
</protein>
<gene>
    <name evidence="1" type="ORF">TL16_g00897</name>
</gene>
<dbReference type="AlphaFoldDB" id="A0A9W6ZB33"/>
<name>A0A9W6ZB33_9STRA</name>
<accession>A0A9W6ZB33</accession>
<organism evidence="1 2">
    <name type="scientific">Triparma laevis f. inornata</name>
    <dbReference type="NCBI Taxonomy" id="1714386"/>
    <lineage>
        <taxon>Eukaryota</taxon>
        <taxon>Sar</taxon>
        <taxon>Stramenopiles</taxon>
        <taxon>Ochrophyta</taxon>
        <taxon>Bolidophyceae</taxon>
        <taxon>Parmales</taxon>
        <taxon>Triparmaceae</taxon>
        <taxon>Triparma</taxon>
    </lineage>
</organism>
<proteinExistence type="predicted"/>
<comment type="caution">
    <text evidence="1">The sequence shown here is derived from an EMBL/GenBank/DDBJ whole genome shotgun (WGS) entry which is preliminary data.</text>
</comment>
<dbReference type="Proteomes" id="UP001162640">
    <property type="component" value="Unassembled WGS sequence"/>
</dbReference>
<evidence type="ECO:0000313" key="1">
    <source>
        <dbReference type="EMBL" id="GMH50909.1"/>
    </source>
</evidence>
<sequence length="396" mass="44061">MSTILRQRIKGFRTRPLSLSASNIKSTQCLREIIHEGTEARVMTADLSQFSPVYDNLIDELGNDEAYSKWNWAGSKPAKFDFGEFGNVRIKGSPDAIFEGIPVELKTVKSSLGVGATREKIQAWSLQCAAYQLTHGNGSEGVAGPAILLIVSLEDLEVLALNVGPDNFARAKTLWLRNLSAVFGGSSSNLYRKYWENLIEYQNRDSSWRAKHHHSVLRKVIKWQEEDAERELSEGMALIPRIWEAGVAQQFERKVNLGRKLCLKGRKSWQAKKDDRTARKVLNGIVKDTRELFDKGNKVALQNWVELKRRVEGGGVVGRGGVEAVKAEVKVCLDILGLMKTIARWRDVKKELAVIEKAMTEIKVVAKGWVNVLGGGGSLLLDGVGGDDDDDDDDDE</sequence>
<dbReference type="EMBL" id="BLQM01000018">
    <property type="protein sequence ID" value="GMH50909.1"/>
    <property type="molecule type" value="Genomic_DNA"/>
</dbReference>